<organism evidence="8 9">
    <name type="scientific">Saltatorellus ferox</name>
    <dbReference type="NCBI Taxonomy" id="2528018"/>
    <lineage>
        <taxon>Bacteria</taxon>
        <taxon>Pseudomonadati</taxon>
        <taxon>Planctomycetota</taxon>
        <taxon>Planctomycetia</taxon>
        <taxon>Planctomycetia incertae sedis</taxon>
        <taxon>Saltatorellus</taxon>
    </lineage>
</organism>
<feature type="binding site" evidence="5">
    <location>
        <position position="132"/>
    </location>
    <ligand>
        <name>ATP</name>
        <dbReference type="ChEBI" id="CHEBI:30616"/>
    </ligand>
</feature>
<dbReference type="Pfam" id="PF00069">
    <property type="entry name" value="Pkinase"/>
    <property type="match status" value="1"/>
</dbReference>
<dbReference type="EMBL" id="CP036434">
    <property type="protein sequence ID" value="QDV05105.1"/>
    <property type="molecule type" value="Genomic_DNA"/>
</dbReference>
<evidence type="ECO:0000256" key="3">
    <source>
        <dbReference type="ARBA" id="ARBA00022777"/>
    </source>
</evidence>
<dbReference type="CDD" id="cd14014">
    <property type="entry name" value="STKc_PknB_like"/>
    <property type="match status" value="1"/>
</dbReference>
<dbReference type="AlphaFoldDB" id="A0A518ELZ3"/>
<dbReference type="InterPro" id="IPR002372">
    <property type="entry name" value="PQQ_rpt_dom"/>
</dbReference>
<keyword evidence="4 5" id="KW-0067">ATP-binding</keyword>
<dbReference type="InterPro" id="IPR011047">
    <property type="entry name" value="Quinoprotein_ADH-like_sf"/>
</dbReference>
<reference evidence="8 9" key="1">
    <citation type="submission" date="2019-02" db="EMBL/GenBank/DDBJ databases">
        <title>Deep-cultivation of Planctomycetes and their phenomic and genomic characterization uncovers novel biology.</title>
        <authorList>
            <person name="Wiegand S."/>
            <person name="Jogler M."/>
            <person name="Boedeker C."/>
            <person name="Pinto D."/>
            <person name="Vollmers J."/>
            <person name="Rivas-Marin E."/>
            <person name="Kohn T."/>
            <person name="Peeters S.H."/>
            <person name="Heuer A."/>
            <person name="Rast P."/>
            <person name="Oberbeckmann S."/>
            <person name="Bunk B."/>
            <person name="Jeske O."/>
            <person name="Meyerdierks A."/>
            <person name="Storesund J.E."/>
            <person name="Kallscheuer N."/>
            <person name="Luecker S."/>
            <person name="Lage O.M."/>
            <person name="Pohl T."/>
            <person name="Merkel B.J."/>
            <person name="Hornburger P."/>
            <person name="Mueller R.-W."/>
            <person name="Bruemmer F."/>
            <person name="Labrenz M."/>
            <person name="Spormann A.M."/>
            <person name="Op den Camp H."/>
            <person name="Overmann J."/>
            <person name="Amann R."/>
            <person name="Jetten M.S.M."/>
            <person name="Mascher T."/>
            <person name="Medema M.H."/>
            <person name="Devos D.P."/>
            <person name="Kaster A.-K."/>
            <person name="Ovreas L."/>
            <person name="Rohde M."/>
            <person name="Galperin M.Y."/>
            <person name="Jogler C."/>
        </authorList>
    </citation>
    <scope>NUCLEOTIDE SEQUENCE [LARGE SCALE GENOMIC DNA]</scope>
    <source>
        <strain evidence="8 9">Poly30</strain>
    </source>
</reference>
<dbReference type="SUPFAM" id="SSF50998">
    <property type="entry name" value="Quinoprotein alcohol dehydrogenase-like"/>
    <property type="match status" value="1"/>
</dbReference>
<protein>
    <submittedName>
        <fullName evidence="8">Serine/threonine-protein kinase PknH</fullName>
        <ecNumber evidence="8">2.7.11.1</ecNumber>
    </submittedName>
</protein>
<dbReference type="Gene3D" id="2.130.10.10">
    <property type="entry name" value="YVTN repeat-like/Quinoprotein amine dehydrogenase"/>
    <property type="match status" value="2"/>
</dbReference>
<dbReference type="Gene3D" id="1.10.510.10">
    <property type="entry name" value="Transferase(Phosphotransferase) domain 1"/>
    <property type="match status" value="1"/>
</dbReference>
<dbReference type="InterPro" id="IPR000719">
    <property type="entry name" value="Prot_kinase_dom"/>
</dbReference>
<dbReference type="PANTHER" id="PTHR43289">
    <property type="entry name" value="MITOGEN-ACTIVATED PROTEIN KINASE KINASE KINASE 20-RELATED"/>
    <property type="match status" value="1"/>
</dbReference>
<proteinExistence type="predicted"/>
<dbReference type="RefSeq" id="WP_145194529.1">
    <property type="nucleotide sequence ID" value="NZ_CP036434.1"/>
</dbReference>
<dbReference type="SUPFAM" id="SSF56112">
    <property type="entry name" value="Protein kinase-like (PK-like)"/>
    <property type="match status" value="1"/>
</dbReference>
<evidence type="ECO:0000256" key="6">
    <source>
        <dbReference type="SAM" id="MobiDB-lite"/>
    </source>
</evidence>
<dbReference type="PROSITE" id="PS00107">
    <property type="entry name" value="PROTEIN_KINASE_ATP"/>
    <property type="match status" value="1"/>
</dbReference>
<dbReference type="SMART" id="SM00220">
    <property type="entry name" value="S_TKc"/>
    <property type="match status" value="1"/>
</dbReference>
<dbReference type="InterPro" id="IPR011044">
    <property type="entry name" value="Quino_amine_DH_bsu"/>
</dbReference>
<feature type="domain" description="Protein kinase" evidence="7">
    <location>
        <begin position="103"/>
        <end position="391"/>
    </location>
</feature>
<evidence type="ECO:0000256" key="5">
    <source>
        <dbReference type="PROSITE-ProRule" id="PRU10141"/>
    </source>
</evidence>
<name>A0A518ELZ3_9BACT</name>
<dbReference type="GO" id="GO:0004674">
    <property type="term" value="F:protein serine/threonine kinase activity"/>
    <property type="evidence" value="ECO:0007669"/>
    <property type="project" value="UniProtKB-EC"/>
</dbReference>
<dbReference type="PROSITE" id="PS00108">
    <property type="entry name" value="PROTEIN_KINASE_ST"/>
    <property type="match status" value="1"/>
</dbReference>
<dbReference type="Pfam" id="PF13360">
    <property type="entry name" value="PQQ_2"/>
    <property type="match status" value="2"/>
</dbReference>
<dbReference type="SUPFAM" id="SSF50969">
    <property type="entry name" value="YVTN repeat-like/Quinoprotein amine dehydrogenase"/>
    <property type="match status" value="1"/>
</dbReference>
<dbReference type="InterPro" id="IPR015943">
    <property type="entry name" value="WD40/YVTN_repeat-like_dom_sf"/>
</dbReference>
<feature type="region of interest" description="Disordered" evidence="6">
    <location>
        <begin position="1"/>
        <end position="31"/>
    </location>
</feature>
<dbReference type="PROSITE" id="PS50011">
    <property type="entry name" value="PROTEIN_KINASE_DOM"/>
    <property type="match status" value="1"/>
</dbReference>
<dbReference type="InterPro" id="IPR011009">
    <property type="entry name" value="Kinase-like_dom_sf"/>
</dbReference>
<dbReference type="Gene3D" id="3.30.200.20">
    <property type="entry name" value="Phosphorylase Kinase, domain 1"/>
    <property type="match status" value="1"/>
</dbReference>
<evidence type="ECO:0000256" key="2">
    <source>
        <dbReference type="ARBA" id="ARBA00022741"/>
    </source>
</evidence>
<dbReference type="GO" id="GO:0005524">
    <property type="term" value="F:ATP binding"/>
    <property type="evidence" value="ECO:0007669"/>
    <property type="project" value="UniProtKB-UniRule"/>
</dbReference>
<sequence length="1191" mass="127619">MVPPPNRDSEDPAIRDSEHPAIRDPEEPSDDELELAIEIDRLAQVYRERLVREPRLTPEAYAANCPSVPAKMLLPVLKGMGVLARASQRMDGPFALGERVGHYVIRDVIGRGGMGVVYEAEEEGLGRVVALKAMYAAADERVRVRFAREARAAARLDHPSIVPVFGSGSHEGILWYAMRRVDGIGLDEVLRSLRGDDEGFKRDALQRLGAATSVSSSSGSGLIRLSDRERASVAIAHRLADALSYAHSEGVLHRDIKPANVLLERDGTTLLTDFGLCKVDGDASLTRDTDIVGTLRYMPPESFGGQTDGRGDVYGIGLLLLEVLSGRSAFEIDDRRSLMEDILHRDPLPLRDGSLNLSDDLERVVRKAIAKLPEERYATAADLADDLRAVLEGQPVRARATTSPLYLARLFVRRNRALSVTLAGALLALGLGAGFYIVQLREANTAIGEARDVAEWRAAEASVASAEATLRIGDTSGAATALDDVDEAHRGWMWQHLAQRIGRDATALDLEFELVGGSPQGFAASDERGMSAVFGREQIVLLESTDEPGPGLRVRRTLEASAIDIQFHPNGDLCWITRGERSLMRLPLDSASVDGAVPLTLFPLPDRATMLRFSPDGGTALVLDGYNVLVALDAETGEERWRQAIPVPRVDSLEALSATDFVFGTTGGQVIRGSAGDGPLEQVAMHFRRIRGLLAEGGQLLASGGEAGQLDLEAALTGHTRVRVGLESAVLKIARHPYDRDLLAVATESGSVAIVHVKSGAVVRWLGGLRAEPIGLFGSQTPWFMTATLDAQVLCHSKKDHDGRIDLPPAIGNLASPTVSADGRWVSVASNDGLVSFFDLEVGRSFAVPLGAYESGLEPNVHPDGGFACVANLIIDLEAETVVGELDLGDASKPPMKTLRSCWLKDGSLWIAGQENSAASSPRLALWRAEAAAIRAWIEAPGTAPSPLTRVTIGASGSPVQMTAHPDRRAVFVLDREGTLSALAGTDTDVAWSVSLGDTARRFALQEQELFVVGIDGMVRVVDAETGARLDARDWKAAQGIARKSGLNAIAAGPVPGLVSTCTVSGRVEIWSAHDGRRVGTVSSGESYLRFIANVPGTPWLLGAGGFGRLVLIGHGEPPVSSAALARLYESCGSPEARIDGLVKGSESRSGVRTSAAAKAMIQALERSFRYRRSDWTETQVDRLRDLTGQD</sequence>
<dbReference type="InterPro" id="IPR017441">
    <property type="entry name" value="Protein_kinase_ATP_BS"/>
</dbReference>
<gene>
    <name evidence="8" type="primary">pknH_1</name>
    <name evidence="8" type="ORF">Poly30_06000</name>
</gene>
<accession>A0A518ELZ3</accession>
<evidence type="ECO:0000256" key="4">
    <source>
        <dbReference type="ARBA" id="ARBA00022840"/>
    </source>
</evidence>
<keyword evidence="1 8" id="KW-0808">Transferase</keyword>
<dbReference type="PANTHER" id="PTHR43289:SF34">
    <property type="entry name" value="SERINE_THREONINE-PROTEIN KINASE YBDM-RELATED"/>
    <property type="match status" value="1"/>
</dbReference>
<keyword evidence="9" id="KW-1185">Reference proteome</keyword>
<evidence type="ECO:0000313" key="9">
    <source>
        <dbReference type="Proteomes" id="UP000320390"/>
    </source>
</evidence>
<feature type="compositionally biased region" description="Basic and acidic residues" evidence="6">
    <location>
        <begin position="7"/>
        <end position="26"/>
    </location>
</feature>
<keyword evidence="3 8" id="KW-0418">Kinase</keyword>
<dbReference type="Proteomes" id="UP000320390">
    <property type="component" value="Chromosome"/>
</dbReference>
<evidence type="ECO:0000259" key="7">
    <source>
        <dbReference type="PROSITE" id="PS50011"/>
    </source>
</evidence>
<dbReference type="OrthoDB" id="500858at2"/>
<evidence type="ECO:0000256" key="1">
    <source>
        <dbReference type="ARBA" id="ARBA00022679"/>
    </source>
</evidence>
<dbReference type="EC" id="2.7.11.1" evidence="8"/>
<keyword evidence="2 5" id="KW-0547">Nucleotide-binding</keyword>
<evidence type="ECO:0000313" key="8">
    <source>
        <dbReference type="EMBL" id="QDV05105.1"/>
    </source>
</evidence>
<dbReference type="InterPro" id="IPR008271">
    <property type="entry name" value="Ser/Thr_kinase_AS"/>
</dbReference>